<organism evidence="8 9">
    <name type="scientific">Chrysochromulina tobinii</name>
    <dbReference type="NCBI Taxonomy" id="1460289"/>
    <lineage>
        <taxon>Eukaryota</taxon>
        <taxon>Haptista</taxon>
        <taxon>Haptophyta</taxon>
        <taxon>Prymnesiophyceae</taxon>
        <taxon>Prymnesiales</taxon>
        <taxon>Chrysochromulinaceae</taxon>
        <taxon>Chrysochromulina</taxon>
    </lineage>
</organism>
<evidence type="ECO:0000256" key="4">
    <source>
        <dbReference type="ARBA" id="ARBA00022695"/>
    </source>
</evidence>
<dbReference type="InterPro" id="IPR000768">
    <property type="entry name" value="ART"/>
</dbReference>
<keyword evidence="9" id="KW-1185">Reference proteome</keyword>
<accession>A0A0M0J8N4</accession>
<dbReference type="AlphaFoldDB" id="A0A0M0J8N4"/>
<keyword evidence="7" id="KW-0472">Membrane</keyword>
<dbReference type="OrthoDB" id="10628456at2759"/>
<feature type="transmembrane region" description="Helical" evidence="7">
    <location>
        <begin position="393"/>
        <end position="415"/>
    </location>
</feature>
<dbReference type="GO" id="GO:0106274">
    <property type="term" value="F:NAD+-protein-arginine ADP-ribosyltransferase activity"/>
    <property type="evidence" value="ECO:0007669"/>
    <property type="project" value="UniProtKB-EC"/>
</dbReference>
<evidence type="ECO:0000256" key="1">
    <source>
        <dbReference type="ARBA" id="ARBA00009558"/>
    </source>
</evidence>
<dbReference type="PROSITE" id="PS51996">
    <property type="entry name" value="TR_MART"/>
    <property type="match status" value="1"/>
</dbReference>
<gene>
    <name evidence="8" type="ORF">Ctob_000080</name>
</gene>
<name>A0A0M0J8N4_9EUKA</name>
<feature type="transmembrane region" description="Helical" evidence="7">
    <location>
        <begin position="68"/>
        <end position="88"/>
    </location>
</feature>
<keyword evidence="3 6" id="KW-0808">Transferase</keyword>
<evidence type="ECO:0000256" key="3">
    <source>
        <dbReference type="ARBA" id="ARBA00022679"/>
    </source>
</evidence>
<dbReference type="EC" id="2.4.2.31" evidence="6"/>
<dbReference type="Pfam" id="PF01129">
    <property type="entry name" value="ART"/>
    <property type="match status" value="1"/>
</dbReference>
<comment type="similarity">
    <text evidence="1 6">Belongs to the Arg-specific ADP-ribosyltransferase family.</text>
</comment>
<dbReference type="Gene3D" id="3.90.176.10">
    <property type="entry name" value="Toxin ADP-ribosyltransferase, Chain A, domain 1"/>
    <property type="match status" value="1"/>
</dbReference>
<feature type="transmembrane region" description="Helical" evidence="7">
    <location>
        <begin position="258"/>
        <end position="278"/>
    </location>
</feature>
<dbReference type="EMBL" id="JWZX01003269">
    <property type="protein sequence ID" value="KOO22583.1"/>
    <property type="molecule type" value="Genomic_DNA"/>
</dbReference>
<evidence type="ECO:0000256" key="7">
    <source>
        <dbReference type="SAM" id="Phobius"/>
    </source>
</evidence>
<evidence type="ECO:0000256" key="2">
    <source>
        <dbReference type="ARBA" id="ARBA00022676"/>
    </source>
</evidence>
<keyword evidence="6" id="KW-0520">NAD</keyword>
<evidence type="ECO:0000313" key="8">
    <source>
        <dbReference type="EMBL" id="KOO22583.1"/>
    </source>
</evidence>
<feature type="transmembrane region" description="Helical" evidence="7">
    <location>
        <begin position="362"/>
        <end position="381"/>
    </location>
</feature>
<comment type="catalytic activity">
    <reaction evidence="5 6">
        <text>L-arginyl-[protein] + NAD(+) = N(omega)-(ADP-D-ribosyl)-L-arginyl-[protein] + nicotinamide + H(+)</text>
        <dbReference type="Rhea" id="RHEA:19149"/>
        <dbReference type="Rhea" id="RHEA-COMP:10532"/>
        <dbReference type="Rhea" id="RHEA-COMP:15087"/>
        <dbReference type="ChEBI" id="CHEBI:15378"/>
        <dbReference type="ChEBI" id="CHEBI:17154"/>
        <dbReference type="ChEBI" id="CHEBI:29965"/>
        <dbReference type="ChEBI" id="CHEBI:57540"/>
        <dbReference type="ChEBI" id="CHEBI:142554"/>
        <dbReference type="EC" id="2.4.2.31"/>
    </reaction>
</comment>
<keyword evidence="7" id="KW-1133">Transmembrane helix</keyword>
<dbReference type="GO" id="GO:0016779">
    <property type="term" value="F:nucleotidyltransferase activity"/>
    <property type="evidence" value="ECO:0007669"/>
    <property type="project" value="UniProtKB-KW"/>
</dbReference>
<sequence length="795" mass="86771">MTTSQDLSVRLMTTSASCLPVEIDMPRLNQMPRKSPTLEPGIILTAPPRRCANKSFEMCMQALPKAPTIVELVHLMPASLGLIWLMVWTTSRASADGLFSAPGLLRQGVAAVDLGGFWHVAFMGGLPFLASLFLYSTSIRLGVLLECPDKSRACDKPNYIDAQRHQALVDEGTPSTICEKAQMCLIAACGLICTFQYTSRLRFFVWAPPLPSLLFEILLYVFFVTAIPVALVCLRFVRMGILKEQGGNALETCTYIQTLMLGLVCLSASLLSYLTLLVSGSPPFTTAMTGLEQHNPCALAANASVLDALKCVPSTSVYDAPGSLTCASSGASDFFGDYLTTVDACTAARAYVPITCRAYACFLLWLNLAILAVASMAKAGLAAGRRSRRFPLLNWAAFNMLYGLVGLLAPLYMSMLVVPDDILRASWMSQIVSRVYALVINLVLVSGAVLLISAEACMARFDALLTGGDLDIALPNGERRRVREELFRLLCDAFKAEVRNDGGFSDASRFSGEPSDLILGKPAEAALGINHYMRVDMASFAMPPYARGVAAITAEIEANGTPEDHECLDYVLNQRAGESELVFANGNRKRDCDGQGNLLTSRLDPVSGRGMAFADFVQHPHSRIARLQEPHVLALRLYTTAAFRSLNVPLRDTRAERPPHPFPITVNYIREGISQLRAAAQQHYSDDTLDLWRGLKNLKAGAEFQRHGGTELAPMSTTTDLSIAVAYSISSRSLLLKLRTNSFMGRGADLTYLSAFPGESEILFPPLTYLRPTGRKLELTYKGMTYEVIEVEPTQ</sequence>
<reference evidence="9" key="1">
    <citation type="journal article" date="2015" name="PLoS Genet.">
        <title>Genome Sequence and Transcriptome Analyses of Chrysochromulina tobin: Metabolic Tools for Enhanced Algal Fitness in the Prominent Order Prymnesiales (Haptophyceae).</title>
        <authorList>
            <person name="Hovde B.T."/>
            <person name="Deodato C.R."/>
            <person name="Hunsperger H.M."/>
            <person name="Ryken S.A."/>
            <person name="Yost W."/>
            <person name="Jha R.K."/>
            <person name="Patterson J."/>
            <person name="Monnat R.J. Jr."/>
            <person name="Barlow S.B."/>
            <person name="Starkenburg S.R."/>
            <person name="Cattolico R.A."/>
        </authorList>
    </citation>
    <scope>NUCLEOTIDE SEQUENCE</scope>
    <source>
        <strain evidence="9">CCMP291</strain>
    </source>
</reference>
<proteinExistence type="inferred from homology"/>
<feature type="transmembrane region" description="Helical" evidence="7">
    <location>
        <begin position="116"/>
        <end position="135"/>
    </location>
</feature>
<keyword evidence="6" id="KW-0521">NADP</keyword>
<dbReference type="Proteomes" id="UP000037460">
    <property type="component" value="Unassembled WGS sequence"/>
</dbReference>
<protein>
    <recommendedName>
        <fullName evidence="6">NAD(P)(+)--arginine ADP-ribosyltransferase</fullName>
        <ecNumber evidence="6">2.4.2.31</ecNumber>
    </recommendedName>
    <alternativeName>
        <fullName evidence="6">Mono(ADP-ribosyl)transferase</fullName>
    </alternativeName>
</protein>
<feature type="transmembrane region" description="Helical" evidence="7">
    <location>
        <begin position="217"/>
        <end position="237"/>
    </location>
</feature>
<keyword evidence="7" id="KW-0812">Transmembrane</keyword>
<keyword evidence="4" id="KW-0548">Nucleotidyltransferase</keyword>
<keyword evidence="2 6" id="KW-0328">Glycosyltransferase</keyword>
<dbReference type="SUPFAM" id="SSF56399">
    <property type="entry name" value="ADP-ribosylation"/>
    <property type="match status" value="1"/>
</dbReference>
<feature type="transmembrane region" description="Helical" evidence="7">
    <location>
        <begin position="435"/>
        <end position="454"/>
    </location>
</feature>
<evidence type="ECO:0000256" key="6">
    <source>
        <dbReference type="RuleBase" id="RU361228"/>
    </source>
</evidence>
<evidence type="ECO:0000313" key="9">
    <source>
        <dbReference type="Proteomes" id="UP000037460"/>
    </source>
</evidence>
<comment type="caution">
    <text evidence="8">The sequence shown here is derived from an EMBL/GenBank/DDBJ whole genome shotgun (WGS) entry which is preliminary data.</text>
</comment>
<evidence type="ECO:0000256" key="5">
    <source>
        <dbReference type="ARBA" id="ARBA00047597"/>
    </source>
</evidence>